<evidence type="ECO:0000313" key="3">
    <source>
        <dbReference type="EMBL" id="HIW85207.1"/>
    </source>
</evidence>
<name>A0A9D1REJ3_9FIRM</name>
<sequence length="65" mass="7407">MKYLSVPQTAERWGISSRRIQVLCNEERIPGAVKIGNRWAIPDDEPKPADARIKSGKYIKKPTKN</sequence>
<dbReference type="Proteomes" id="UP000824205">
    <property type="component" value="Unassembled WGS sequence"/>
</dbReference>
<reference evidence="3" key="1">
    <citation type="journal article" date="2021" name="PeerJ">
        <title>Extensive microbial diversity within the chicken gut microbiome revealed by metagenomics and culture.</title>
        <authorList>
            <person name="Gilroy R."/>
            <person name="Ravi A."/>
            <person name="Getino M."/>
            <person name="Pursley I."/>
            <person name="Horton D.L."/>
            <person name="Alikhan N.F."/>
            <person name="Baker D."/>
            <person name="Gharbi K."/>
            <person name="Hall N."/>
            <person name="Watson M."/>
            <person name="Adriaenssens E.M."/>
            <person name="Foster-Nyarko E."/>
            <person name="Jarju S."/>
            <person name="Secka A."/>
            <person name="Antonio M."/>
            <person name="Oren A."/>
            <person name="Chaudhuri R.R."/>
            <person name="La Ragione R."/>
            <person name="Hildebrand F."/>
            <person name="Pallen M.J."/>
        </authorList>
    </citation>
    <scope>NUCLEOTIDE SEQUENCE</scope>
    <source>
        <strain evidence="3">421</strain>
    </source>
</reference>
<evidence type="ECO:0000259" key="2">
    <source>
        <dbReference type="Pfam" id="PF12728"/>
    </source>
</evidence>
<proteinExistence type="predicted"/>
<dbReference type="InterPro" id="IPR041657">
    <property type="entry name" value="HTH_17"/>
</dbReference>
<dbReference type="Pfam" id="PF12728">
    <property type="entry name" value="HTH_17"/>
    <property type="match status" value="1"/>
</dbReference>
<evidence type="ECO:0000256" key="1">
    <source>
        <dbReference type="SAM" id="MobiDB-lite"/>
    </source>
</evidence>
<dbReference type="EMBL" id="DXGE01000009">
    <property type="protein sequence ID" value="HIW85207.1"/>
    <property type="molecule type" value="Genomic_DNA"/>
</dbReference>
<organism evidence="3 4">
    <name type="scientific">Candidatus Eubacterium faecipullorum</name>
    <dbReference type="NCBI Taxonomy" id="2838571"/>
    <lineage>
        <taxon>Bacteria</taxon>
        <taxon>Bacillati</taxon>
        <taxon>Bacillota</taxon>
        <taxon>Clostridia</taxon>
        <taxon>Eubacteriales</taxon>
        <taxon>Eubacteriaceae</taxon>
        <taxon>Eubacterium</taxon>
    </lineage>
</organism>
<evidence type="ECO:0000313" key="4">
    <source>
        <dbReference type="Proteomes" id="UP000824205"/>
    </source>
</evidence>
<feature type="domain" description="Helix-turn-helix" evidence="2">
    <location>
        <begin position="3"/>
        <end position="42"/>
    </location>
</feature>
<gene>
    <name evidence="3" type="ORF">IAA48_01790</name>
</gene>
<protein>
    <submittedName>
        <fullName evidence="3">Helix-turn-helix domain-containing protein</fullName>
    </submittedName>
</protein>
<feature type="compositionally biased region" description="Basic residues" evidence="1">
    <location>
        <begin position="54"/>
        <end position="65"/>
    </location>
</feature>
<dbReference type="AlphaFoldDB" id="A0A9D1REJ3"/>
<accession>A0A9D1REJ3</accession>
<reference evidence="3" key="2">
    <citation type="submission" date="2021-04" db="EMBL/GenBank/DDBJ databases">
        <authorList>
            <person name="Gilroy R."/>
        </authorList>
    </citation>
    <scope>NUCLEOTIDE SEQUENCE</scope>
    <source>
        <strain evidence="3">421</strain>
    </source>
</reference>
<comment type="caution">
    <text evidence="3">The sequence shown here is derived from an EMBL/GenBank/DDBJ whole genome shotgun (WGS) entry which is preliminary data.</text>
</comment>
<feature type="compositionally biased region" description="Basic and acidic residues" evidence="1">
    <location>
        <begin position="44"/>
        <end position="53"/>
    </location>
</feature>
<feature type="region of interest" description="Disordered" evidence="1">
    <location>
        <begin position="44"/>
        <end position="65"/>
    </location>
</feature>